<dbReference type="InterPro" id="IPR039685">
    <property type="entry name" value="FANCE"/>
</dbReference>
<keyword evidence="3" id="KW-1185">Reference proteome</keyword>
<sequence length="467" mass="51498">MPSSLSSSNPYQLSTTPTNPTDAFGYRLSPSPCSPKFSRSLPPNGADSLPENSIPSLPISSNKNPTSTSGSRKPPANCLMLCLPTIPIIQQHLTIVISLKSSKRKRMKSLMHCRIGSTSIVLQLMIPSFLGSLFLPEELRTDVIHDGGFINDGTIKSSIIEIDSDDDGGVCGDHVEEADSNSPPRIEIEPGFADTLDPEIRTQVDELKIQLKTFNSASETVSLAKEIRHLCFERGVSNAFSILGLIEPWEADDETVSILLSHLLEGSEDGFIWESLVLSSIVLPKMLVLQEPASRVLVTATIQYCKLHQRAAVDRLLLPSVLVKEGINTPLCDVLTRIIRECLHPAHVSAFCQKLLCEKAAQRFVCLPCHQCLISSELVWTDALFTLFQNILNCNVYLTQDSVDHIVSRLDEMADRFSKSLKFGNFLLCLVSKCAPSLKVHRLLLTKVAERTNTFMTNSILSKLGAW</sequence>
<gene>
    <name evidence="2" type="ORF">CKAN_00611800</name>
</gene>
<evidence type="ECO:0000313" key="3">
    <source>
        <dbReference type="Proteomes" id="UP000283530"/>
    </source>
</evidence>
<feature type="region of interest" description="Disordered" evidence="1">
    <location>
        <begin position="1"/>
        <end position="72"/>
    </location>
</feature>
<feature type="compositionally biased region" description="Polar residues" evidence="1">
    <location>
        <begin position="9"/>
        <end position="21"/>
    </location>
</feature>
<comment type="caution">
    <text evidence="2">The sequence shown here is derived from an EMBL/GenBank/DDBJ whole genome shotgun (WGS) entry which is preliminary data.</text>
</comment>
<name>A0A3S3Q1Q2_9MAGN</name>
<feature type="compositionally biased region" description="Polar residues" evidence="1">
    <location>
        <begin position="50"/>
        <end position="71"/>
    </location>
</feature>
<dbReference type="PANTHER" id="PTHR32094:SF5">
    <property type="entry name" value="FANCONI ANEMIA GROUP E PROTEIN"/>
    <property type="match status" value="1"/>
</dbReference>
<reference evidence="2 3" key="1">
    <citation type="journal article" date="2019" name="Nat. Plants">
        <title>Stout camphor tree genome fills gaps in understanding of flowering plant genome evolution.</title>
        <authorList>
            <person name="Chaw S.M."/>
            <person name="Liu Y.C."/>
            <person name="Wu Y.W."/>
            <person name="Wang H.Y."/>
            <person name="Lin C.I."/>
            <person name="Wu C.S."/>
            <person name="Ke H.M."/>
            <person name="Chang L.Y."/>
            <person name="Hsu C.Y."/>
            <person name="Yang H.T."/>
            <person name="Sudianto E."/>
            <person name="Hsu M.H."/>
            <person name="Wu K.P."/>
            <person name="Wang L.N."/>
            <person name="Leebens-Mack J.H."/>
            <person name="Tsai I.J."/>
        </authorList>
    </citation>
    <scope>NUCLEOTIDE SEQUENCE [LARGE SCALE GENOMIC DNA]</scope>
    <source>
        <strain evidence="3">cv. Chaw 1501</strain>
        <tissue evidence="2">Young leaves</tissue>
    </source>
</reference>
<dbReference type="GO" id="GO:0043240">
    <property type="term" value="C:Fanconi anaemia nuclear complex"/>
    <property type="evidence" value="ECO:0007669"/>
    <property type="project" value="InterPro"/>
</dbReference>
<dbReference type="Proteomes" id="UP000283530">
    <property type="component" value="Unassembled WGS sequence"/>
</dbReference>
<evidence type="ECO:0000256" key="1">
    <source>
        <dbReference type="SAM" id="MobiDB-lite"/>
    </source>
</evidence>
<evidence type="ECO:0000313" key="2">
    <source>
        <dbReference type="EMBL" id="RWR77623.1"/>
    </source>
</evidence>
<dbReference type="GO" id="GO:0036297">
    <property type="term" value="P:interstrand cross-link repair"/>
    <property type="evidence" value="ECO:0007669"/>
    <property type="project" value="InterPro"/>
</dbReference>
<accession>A0A3S3Q1Q2</accession>
<proteinExistence type="predicted"/>
<protein>
    <submittedName>
        <fullName evidence="2">FA_FANCE domain-containing protein</fullName>
    </submittedName>
</protein>
<dbReference type="PANTHER" id="PTHR32094">
    <property type="entry name" value="FANCONI ANEMIA GROUP E PROTEIN"/>
    <property type="match status" value="1"/>
</dbReference>
<dbReference type="AlphaFoldDB" id="A0A3S3Q1Q2"/>
<organism evidence="2 3">
    <name type="scientific">Cinnamomum micranthum f. kanehirae</name>
    <dbReference type="NCBI Taxonomy" id="337451"/>
    <lineage>
        <taxon>Eukaryota</taxon>
        <taxon>Viridiplantae</taxon>
        <taxon>Streptophyta</taxon>
        <taxon>Embryophyta</taxon>
        <taxon>Tracheophyta</taxon>
        <taxon>Spermatophyta</taxon>
        <taxon>Magnoliopsida</taxon>
        <taxon>Magnoliidae</taxon>
        <taxon>Laurales</taxon>
        <taxon>Lauraceae</taxon>
        <taxon>Cinnamomum</taxon>
    </lineage>
</organism>
<dbReference type="OrthoDB" id="2449818at2759"/>
<dbReference type="EMBL" id="QPKB01000002">
    <property type="protein sequence ID" value="RWR77623.1"/>
    <property type="molecule type" value="Genomic_DNA"/>
</dbReference>
<dbReference type="STRING" id="337451.A0A3S3Q1Q2"/>
<dbReference type="Gene3D" id="1.25.40.480">
    <property type="match status" value="1"/>
</dbReference>